<evidence type="ECO:0000259" key="3">
    <source>
        <dbReference type="Pfam" id="PF00534"/>
    </source>
</evidence>
<evidence type="ECO:0000313" key="5">
    <source>
        <dbReference type="EMBL" id="MDW5593652.1"/>
    </source>
</evidence>
<name>A0ABU4HK55_9ACTN</name>
<evidence type="ECO:0000313" key="6">
    <source>
        <dbReference type="Proteomes" id="UP001284601"/>
    </source>
</evidence>
<dbReference type="SUPFAM" id="SSF53756">
    <property type="entry name" value="UDP-Glycosyltransferase/glycogen phosphorylase"/>
    <property type="match status" value="1"/>
</dbReference>
<proteinExistence type="predicted"/>
<dbReference type="InterPro" id="IPR028098">
    <property type="entry name" value="Glyco_trans_4-like_N"/>
</dbReference>
<dbReference type="CDD" id="cd03801">
    <property type="entry name" value="GT4_PimA-like"/>
    <property type="match status" value="1"/>
</dbReference>
<evidence type="ECO:0000256" key="1">
    <source>
        <dbReference type="ARBA" id="ARBA00022676"/>
    </source>
</evidence>
<comment type="caution">
    <text evidence="5">The sequence shown here is derived from an EMBL/GenBank/DDBJ whole genome shotgun (WGS) entry which is preliminary data.</text>
</comment>
<dbReference type="EMBL" id="JAWSTH010000007">
    <property type="protein sequence ID" value="MDW5593652.1"/>
    <property type="molecule type" value="Genomic_DNA"/>
</dbReference>
<dbReference type="EC" id="2.4.-.-" evidence="5"/>
<dbReference type="PANTHER" id="PTHR45947">
    <property type="entry name" value="SULFOQUINOVOSYL TRANSFERASE SQD2"/>
    <property type="match status" value="1"/>
</dbReference>
<dbReference type="Pfam" id="PF13439">
    <property type="entry name" value="Glyco_transf_4"/>
    <property type="match status" value="1"/>
</dbReference>
<dbReference type="RefSeq" id="WP_318595947.1">
    <property type="nucleotide sequence ID" value="NZ_JAWSTH010000007.1"/>
</dbReference>
<dbReference type="Proteomes" id="UP001284601">
    <property type="component" value="Unassembled WGS sequence"/>
</dbReference>
<evidence type="ECO:0000256" key="2">
    <source>
        <dbReference type="ARBA" id="ARBA00022679"/>
    </source>
</evidence>
<reference evidence="6" key="1">
    <citation type="submission" date="2023-07" db="EMBL/GenBank/DDBJ databases">
        <title>Conexibacter stalactiti sp. nov., isolated from stalactites in a lava cave and emended description of the genus Conexibacter.</title>
        <authorList>
            <person name="Lee S.D."/>
        </authorList>
    </citation>
    <scope>NUCLEOTIDE SEQUENCE [LARGE SCALE GENOMIC DNA]</scope>
    <source>
        <strain evidence="6">KCTC 39840</strain>
    </source>
</reference>
<reference evidence="5 6" key="2">
    <citation type="submission" date="2023-10" db="EMBL/GenBank/DDBJ databases">
        <authorList>
            <person name="Han X.F."/>
        </authorList>
    </citation>
    <scope>NUCLEOTIDE SEQUENCE [LARGE SCALE GENOMIC DNA]</scope>
    <source>
        <strain evidence="5 6">KCTC 39840</strain>
    </source>
</reference>
<keyword evidence="1 5" id="KW-0328">Glycosyltransferase</keyword>
<dbReference type="InterPro" id="IPR050194">
    <property type="entry name" value="Glycosyltransferase_grp1"/>
</dbReference>
<dbReference type="GO" id="GO:0016757">
    <property type="term" value="F:glycosyltransferase activity"/>
    <property type="evidence" value="ECO:0007669"/>
    <property type="project" value="UniProtKB-KW"/>
</dbReference>
<dbReference type="InterPro" id="IPR001296">
    <property type="entry name" value="Glyco_trans_1"/>
</dbReference>
<organism evidence="5 6">
    <name type="scientific">Conexibacter stalactiti</name>
    <dbReference type="NCBI Taxonomy" id="1940611"/>
    <lineage>
        <taxon>Bacteria</taxon>
        <taxon>Bacillati</taxon>
        <taxon>Actinomycetota</taxon>
        <taxon>Thermoleophilia</taxon>
        <taxon>Solirubrobacterales</taxon>
        <taxon>Conexibacteraceae</taxon>
        <taxon>Conexibacter</taxon>
    </lineage>
</organism>
<protein>
    <submittedName>
        <fullName evidence="5">Glycosyltransferase</fullName>
        <ecNumber evidence="5">2.4.-.-</ecNumber>
    </submittedName>
</protein>
<dbReference type="Pfam" id="PF00534">
    <property type="entry name" value="Glycos_transf_1"/>
    <property type="match status" value="1"/>
</dbReference>
<feature type="domain" description="Glycosyltransferase subfamily 4-like N-terminal" evidence="4">
    <location>
        <begin position="15"/>
        <end position="178"/>
    </location>
</feature>
<keyword evidence="6" id="KW-1185">Reference proteome</keyword>
<feature type="domain" description="Glycosyl transferase family 1" evidence="3">
    <location>
        <begin position="201"/>
        <end position="349"/>
    </location>
</feature>
<sequence>MRICLVYDCLFPHTVGGAERWYRNLAERLTADGHEVTYLTLRQWNRGVSPGVDGVDVRVVGPRMALYAGEGRRRILPPLVFGAGVLWHLLRHGRRYDVVHTASFPYFSLLAAAVTRPLHRFRLVVDWHEVWSRSYWEEYLGRAGGTVGALVQRLCARVPQQAFCFSRLHAGRLRDEGLRSEPTILTGEYAGSLEQPVPVPAQPVVAFAGRHIPEKRVPALVRAFARARREAPELRLTVLGDGPERPQVLAAIAQEGLEEIAVAPGFVSSEEVEETLAGALCMVLPSSREGYGMVVVEASARGVPSVVVREPDNAAVELVDDGENGVVADSVEPEQLAAAILRVHAAGPELRDSTAAWFGRNARRLSLDGSLDTVAAAYRTLR</sequence>
<dbReference type="Gene3D" id="3.40.50.2000">
    <property type="entry name" value="Glycogen Phosphorylase B"/>
    <property type="match status" value="2"/>
</dbReference>
<keyword evidence="2 5" id="KW-0808">Transferase</keyword>
<evidence type="ECO:0000259" key="4">
    <source>
        <dbReference type="Pfam" id="PF13439"/>
    </source>
</evidence>
<dbReference type="PANTHER" id="PTHR45947:SF3">
    <property type="entry name" value="SULFOQUINOVOSYL TRANSFERASE SQD2"/>
    <property type="match status" value="1"/>
</dbReference>
<accession>A0ABU4HK55</accession>
<gene>
    <name evidence="5" type="ORF">R7226_04850</name>
</gene>